<organism evidence="11 12">
    <name type="scientific">Hibiscus sabdariffa</name>
    <name type="common">roselle</name>
    <dbReference type="NCBI Taxonomy" id="183260"/>
    <lineage>
        <taxon>Eukaryota</taxon>
        <taxon>Viridiplantae</taxon>
        <taxon>Streptophyta</taxon>
        <taxon>Embryophyta</taxon>
        <taxon>Tracheophyta</taxon>
        <taxon>Spermatophyta</taxon>
        <taxon>Magnoliopsida</taxon>
        <taxon>eudicotyledons</taxon>
        <taxon>Gunneridae</taxon>
        <taxon>Pentapetalae</taxon>
        <taxon>rosids</taxon>
        <taxon>malvids</taxon>
        <taxon>Malvales</taxon>
        <taxon>Malvaceae</taxon>
        <taxon>Malvoideae</taxon>
        <taxon>Hibiscus</taxon>
    </lineage>
</organism>
<evidence type="ECO:0000256" key="7">
    <source>
        <dbReference type="ARBA" id="ARBA00023002"/>
    </source>
</evidence>
<dbReference type="Pfam" id="PF01565">
    <property type="entry name" value="FAD_binding_4"/>
    <property type="match status" value="1"/>
</dbReference>
<dbReference type="InterPro" id="IPR012951">
    <property type="entry name" value="BBE"/>
</dbReference>
<evidence type="ECO:0000256" key="8">
    <source>
        <dbReference type="ARBA" id="ARBA00023180"/>
    </source>
</evidence>
<protein>
    <recommendedName>
        <fullName evidence="10">FAD-binding PCMH-type domain-containing protein</fullName>
    </recommendedName>
</protein>
<accession>A0ABR2B1J1</accession>
<evidence type="ECO:0000256" key="2">
    <source>
        <dbReference type="ARBA" id="ARBA00005466"/>
    </source>
</evidence>
<evidence type="ECO:0000256" key="4">
    <source>
        <dbReference type="ARBA" id="ARBA00022729"/>
    </source>
</evidence>
<keyword evidence="12" id="KW-1185">Reference proteome</keyword>
<dbReference type="InterPro" id="IPR016167">
    <property type="entry name" value="FAD-bd_PCMH_sub1"/>
</dbReference>
<comment type="similarity">
    <text evidence="2">Belongs to the oxygen-dependent FAD-linked oxidoreductase family.</text>
</comment>
<dbReference type="InterPro" id="IPR006094">
    <property type="entry name" value="Oxid_FAD_bind_N"/>
</dbReference>
<keyword evidence="3" id="KW-0285">Flavoprotein</keyword>
<evidence type="ECO:0000256" key="6">
    <source>
        <dbReference type="ARBA" id="ARBA00022827"/>
    </source>
</evidence>
<comment type="cofactor">
    <cofactor evidence="1">
        <name>FAD</name>
        <dbReference type="ChEBI" id="CHEBI:57692"/>
    </cofactor>
</comment>
<evidence type="ECO:0000256" key="9">
    <source>
        <dbReference type="SAM" id="SignalP"/>
    </source>
</evidence>
<feature type="chain" id="PRO_5046107503" description="FAD-binding PCMH-type domain-containing protein" evidence="9">
    <location>
        <begin position="22"/>
        <end position="524"/>
    </location>
</feature>
<dbReference type="PANTHER" id="PTHR32448">
    <property type="entry name" value="OS08G0158400 PROTEIN"/>
    <property type="match status" value="1"/>
</dbReference>
<dbReference type="Gene3D" id="3.40.462.20">
    <property type="match status" value="1"/>
</dbReference>
<evidence type="ECO:0000313" key="11">
    <source>
        <dbReference type="EMBL" id="KAK8500341.1"/>
    </source>
</evidence>
<dbReference type="Pfam" id="PF08031">
    <property type="entry name" value="BBE"/>
    <property type="match status" value="1"/>
</dbReference>
<dbReference type="SUPFAM" id="SSF56176">
    <property type="entry name" value="FAD-binding/transporter-associated domain-like"/>
    <property type="match status" value="1"/>
</dbReference>
<gene>
    <name evidence="11" type="ORF">V6N12_068828</name>
</gene>
<dbReference type="Proteomes" id="UP001472677">
    <property type="component" value="Unassembled WGS sequence"/>
</dbReference>
<dbReference type="EMBL" id="JBBPBM010000218">
    <property type="protein sequence ID" value="KAK8500341.1"/>
    <property type="molecule type" value="Genomic_DNA"/>
</dbReference>
<feature type="signal peptide" evidence="9">
    <location>
        <begin position="1"/>
        <end position="21"/>
    </location>
</feature>
<evidence type="ECO:0000256" key="3">
    <source>
        <dbReference type="ARBA" id="ARBA00022630"/>
    </source>
</evidence>
<keyword evidence="8" id="KW-0325">Glycoprotein</keyword>
<dbReference type="InterPro" id="IPR016166">
    <property type="entry name" value="FAD-bd_PCMH"/>
</dbReference>
<evidence type="ECO:0000313" key="12">
    <source>
        <dbReference type="Proteomes" id="UP001472677"/>
    </source>
</evidence>
<keyword evidence="7" id="KW-0560">Oxidoreductase</keyword>
<name>A0ABR2B1J1_9ROSI</name>
<proteinExistence type="inferred from homology"/>
<evidence type="ECO:0000256" key="5">
    <source>
        <dbReference type="ARBA" id="ARBA00022741"/>
    </source>
</evidence>
<keyword evidence="5" id="KW-0547">Nucleotide-binding</keyword>
<dbReference type="Gene3D" id="3.30.465.10">
    <property type="match status" value="1"/>
</dbReference>
<sequence length="524" mass="57939">MAIPKLILISLVFLSFSFSWAAPAPSYQSLLQCLTKTIGSAKGSSIVIPPSNLNYKSVLVARAHNARFNRPTTPKPAAIITPLEPAHVSAAVNCSQTVGFQIRTRSGGHDYEGLSYVSDKPFIMIDMFNLRDISINMADESAWVGAGATLGQLYHNIFSKSPVHGFPAGVCPTVGAGGHISGGGYGTLIRKFGVSTDHVVDAKIVDANGKILDRKGMGEDYFWAIRGGGGGSFGVILAFKVKLVRVPKTVTVFRVERSLEEKGTDIAFKWQTVAATTDTNLFTRMLLQPVKIKNTPSVRITIMGLFLGDANGLVALLNKDFPELGLKKQNCTEMRWIDSVLWWANYEIGTSPKVLLDTSNKDATKFVKRKSDYVQKPIPIKSLESLWKVMMENGEVGLTCNSYGGKMNQIKETETAFAHRAGNLYKIQYSLSWDHPSKKTDDTNLNQARTVHKFMTPFVSKNPRRAYMNYRDIDIGTAKTWSYAEGKSYGTSYFAGNYDRLVTIKTKVDPKNIFRNEQSIPTRK</sequence>
<keyword evidence="4 9" id="KW-0732">Signal</keyword>
<evidence type="ECO:0000259" key="10">
    <source>
        <dbReference type="PROSITE" id="PS51387"/>
    </source>
</evidence>
<dbReference type="InterPro" id="IPR036318">
    <property type="entry name" value="FAD-bd_PCMH-like_sf"/>
</dbReference>
<dbReference type="InterPro" id="IPR016169">
    <property type="entry name" value="FAD-bd_PCMH_sub2"/>
</dbReference>
<evidence type="ECO:0000256" key="1">
    <source>
        <dbReference type="ARBA" id="ARBA00001974"/>
    </source>
</evidence>
<dbReference type="PROSITE" id="PS51387">
    <property type="entry name" value="FAD_PCMH"/>
    <property type="match status" value="1"/>
</dbReference>
<keyword evidence="6" id="KW-0274">FAD</keyword>
<reference evidence="11 12" key="1">
    <citation type="journal article" date="2024" name="G3 (Bethesda)">
        <title>Genome assembly of Hibiscus sabdariffa L. provides insights into metabolisms of medicinal natural products.</title>
        <authorList>
            <person name="Kim T."/>
        </authorList>
    </citation>
    <scope>NUCLEOTIDE SEQUENCE [LARGE SCALE GENOMIC DNA]</scope>
    <source>
        <strain evidence="11">TK-2024</strain>
        <tissue evidence="11">Old leaves</tissue>
    </source>
</reference>
<dbReference type="Gene3D" id="3.30.43.10">
    <property type="entry name" value="Uridine Diphospho-n-acetylenolpyruvylglucosamine Reductase, domain 2"/>
    <property type="match status" value="1"/>
</dbReference>
<comment type="caution">
    <text evidence="11">The sequence shown here is derived from an EMBL/GenBank/DDBJ whole genome shotgun (WGS) entry which is preliminary data.</text>
</comment>
<feature type="domain" description="FAD-binding PCMH-type" evidence="10">
    <location>
        <begin position="72"/>
        <end position="246"/>
    </location>
</feature>